<proteinExistence type="predicted"/>
<organism evidence="2 3">
    <name type="scientific">Kitasatospora indigofera</name>
    <dbReference type="NCBI Taxonomy" id="67307"/>
    <lineage>
        <taxon>Bacteria</taxon>
        <taxon>Bacillati</taxon>
        <taxon>Actinomycetota</taxon>
        <taxon>Actinomycetes</taxon>
        <taxon>Kitasatosporales</taxon>
        <taxon>Streptomycetaceae</taxon>
        <taxon>Kitasatospora</taxon>
    </lineage>
</organism>
<keyword evidence="3" id="KW-1185">Reference proteome</keyword>
<feature type="compositionally biased region" description="Low complexity" evidence="1">
    <location>
        <begin position="16"/>
        <end position="29"/>
    </location>
</feature>
<feature type="region of interest" description="Disordered" evidence="1">
    <location>
        <begin position="1"/>
        <end position="56"/>
    </location>
</feature>
<reference evidence="2" key="1">
    <citation type="journal article" date="2014" name="Int. J. Syst. Evol. Microbiol.">
        <title>Complete genome sequence of Corynebacterium casei LMG S-19264T (=DSM 44701T), isolated from a smear-ripened cheese.</title>
        <authorList>
            <consortium name="US DOE Joint Genome Institute (JGI-PGF)"/>
            <person name="Walter F."/>
            <person name="Albersmeier A."/>
            <person name="Kalinowski J."/>
            <person name="Ruckert C."/>
        </authorList>
    </citation>
    <scope>NUCLEOTIDE SEQUENCE</scope>
    <source>
        <strain evidence="2">JCM 4646</strain>
    </source>
</reference>
<reference evidence="2" key="2">
    <citation type="submission" date="2020-09" db="EMBL/GenBank/DDBJ databases">
        <authorList>
            <person name="Sun Q."/>
            <person name="Ohkuma M."/>
        </authorList>
    </citation>
    <scope>NUCLEOTIDE SEQUENCE</scope>
    <source>
        <strain evidence="2">JCM 4646</strain>
    </source>
</reference>
<dbReference type="EMBL" id="BNBO01000027">
    <property type="protein sequence ID" value="GHH75732.1"/>
    <property type="molecule type" value="Genomic_DNA"/>
</dbReference>
<feature type="compositionally biased region" description="Polar residues" evidence="1">
    <location>
        <begin position="46"/>
        <end position="56"/>
    </location>
</feature>
<evidence type="ECO:0000313" key="3">
    <source>
        <dbReference type="Proteomes" id="UP000617734"/>
    </source>
</evidence>
<accession>A0A919KWY2</accession>
<dbReference type="Proteomes" id="UP000617734">
    <property type="component" value="Unassembled WGS sequence"/>
</dbReference>
<evidence type="ECO:0000313" key="2">
    <source>
        <dbReference type="EMBL" id="GHH75732.1"/>
    </source>
</evidence>
<dbReference type="AlphaFoldDB" id="A0A919KWY2"/>
<name>A0A919KWY2_9ACTN</name>
<feature type="region of interest" description="Disordered" evidence="1">
    <location>
        <begin position="83"/>
        <end position="114"/>
    </location>
</feature>
<gene>
    <name evidence="2" type="ORF">GCM10018781_45320</name>
</gene>
<evidence type="ECO:0000256" key="1">
    <source>
        <dbReference type="SAM" id="MobiDB-lite"/>
    </source>
</evidence>
<comment type="caution">
    <text evidence="2">The sequence shown here is derived from an EMBL/GenBank/DDBJ whole genome shotgun (WGS) entry which is preliminary data.</text>
</comment>
<sequence length="114" mass="11843">MHTVPFTPAELAPMTGRAPARDPAGPAGDEGSETTRPFPGHHGRHSGTTLPTYVHAASNNVPREDIVHGAVVLTVRRPGGPLRRISARTARPKDYLGSSRPAAAGPDVPGGACR</sequence>
<protein>
    <submittedName>
        <fullName evidence="2">Uncharacterized protein</fullName>
    </submittedName>
</protein>
<feature type="compositionally biased region" description="Low complexity" evidence="1">
    <location>
        <begin position="101"/>
        <end position="114"/>
    </location>
</feature>